<dbReference type="SUPFAM" id="SSF56935">
    <property type="entry name" value="Porins"/>
    <property type="match status" value="1"/>
</dbReference>
<evidence type="ECO:0000256" key="4">
    <source>
        <dbReference type="RuleBase" id="RU003357"/>
    </source>
</evidence>
<gene>
    <name evidence="8" type="ORF">DRF58_07985</name>
</gene>
<dbReference type="Gene3D" id="2.170.130.10">
    <property type="entry name" value="TonB-dependent receptor, plug domain"/>
    <property type="match status" value="1"/>
</dbReference>
<comment type="caution">
    <text evidence="8">The sequence shown here is derived from an EMBL/GenBank/DDBJ whole genome shotgun (WGS) entry which is preliminary data.</text>
</comment>
<comment type="subcellular location">
    <subcellularLocation>
        <location evidence="1 4">Cell outer membrane</location>
    </subcellularLocation>
</comment>
<accession>A0A3D9CYR8</accession>
<dbReference type="OrthoDB" id="9768470at2"/>
<evidence type="ECO:0000256" key="1">
    <source>
        <dbReference type="ARBA" id="ARBA00004442"/>
    </source>
</evidence>
<organism evidence="8 9">
    <name type="scientific">Epilithonimonas hispanica</name>
    <dbReference type="NCBI Taxonomy" id="358687"/>
    <lineage>
        <taxon>Bacteria</taxon>
        <taxon>Pseudomonadati</taxon>
        <taxon>Bacteroidota</taxon>
        <taxon>Flavobacteriia</taxon>
        <taxon>Flavobacteriales</taxon>
        <taxon>Weeksellaceae</taxon>
        <taxon>Chryseobacterium group</taxon>
        <taxon>Epilithonimonas</taxon>
    </lineage>
</organism>
<sequence length="847" mass="95866">MKAKTISISALFLCMSTTALLAQSTQDTIKGEKKIDEVKIIGNTKKSTESNIIATQRKSAEIIERVGAAQLSKQGVGDVATAVTKATGTVKQEGGNTISVRGLLDRYNATTMNGLPIPSDDPENKNIDLSLLKTDIIDYISLEKVFNPRLMGDFGGANINIVSKEYSGKGFITLGMDSGYNLQNSKTDKFLLQDGPNYFGTKVIKVPANPLGAYNYKTRWNFKDAFGPSMTMPINTGLNLQMGKSFKIGEQGRLNTYAYAGFNNDFTYREGSEGQFGRETMFKNYQKVQKYSYTTNTTGMLNLFYRINSNHQLKWITNYIHSTNQEAKIYEGQIRDYAENGGAYVRRADYKVTNTLVNQLGGDHKLTDKFSINWIAGYNYLNSQRPDRITNTLVRNDDGTYSATREAGLNNRYFDNLDDKEYTGNITFNYNLNDQTKIAFGYQGRFKERKFLSRQMDFKWRNDLSDPIRITDPNNVDAIFNSYNYAKGLFDITSSFGLATELQPIIYNGNQDVNSGFANVDYKFSDKFMAQLGVRYDRVRQFIEWNVNYYTPINEIEKVYNKFLPAFNLKYSINDKQNIRLAASRTYTLPQLKEMAPYIYVDVTETTQGNYYLKPSDNNNLDLKWEYFPKSGEVISLSGFGKYIQNPISRTLINSSDQFLSYLNAGDWAYVYGIEAELRKDIFNFGNGSKLYTFINATYMNSKAELDADKVAKDTYNPLSGNSLFTVSFDTKDDKLQGAADFVGNANLGLNHKWNSGSELDLVASYSYVGSYIYSIGSLGSGNIEQKPINMLDFTAKLRFKNNIDFGISLKNLLNPEIKRVQQNLLNSETYNFKRGQIIGVNVGYKF</sequence>
<feature type="chain" id="PRO_5017798731" evidence="5">
    <location>
        <begin position="23"/>
        <end position="847"/>
    </location>
</feature>
<evidence type="ECO:0000313" key="8">
    <source>
        <dbReference type="EMBL" id="REC70909.1"/>
    </source>
</evidence>
<evidence type="ECO:0000256" key="2">
    <source>
        <dbReference type="ARBA" id="ARBA00023136"/>
    </source>
</evidence>
<protein>
    <submittedName>
        <fullName evidence="8">TonB-dependent receptor</fullName>
    </submittedName>
</protein>
<keyword evidence="2 4" id="KW-0472">Membrane</keyword>
<keyword evidence="4" id="KW-0798">TonB box</keyword>
<dbReference type="Pfam" id="PF00593">
    <property type="entry name" value="TonB_dep_Rec_b-barrel"/>
    <property type="match status" value="1"/>
</dbReference>
<evidence type="ECO:0000313" key="9">
    <source>
        <dbReference type="Proteomes" id="UP000256326"/>
    </source>
</evidence>
<proteinExistence type="inferred from homology"/>
<dbReference type="RefSeq" id="WP_116034456.1">
    <property type="nucleotide sequence ID" value="NZ_JBHLVV010000025.1"/>
</dbReference>
<keyword evidence="3" id="KW-0998">Cell outer membrane</keyword>
<name>A0A3D9CYR8_9FLAO</name>
<evidence type="ECO:0000259" key="6">
    <source>
        <dbReference type="Pfam" id="PF00593"/>
    </source>
</evidence>
<dbReference type="EMBL" id="QNUG01000013">
    <property type="protein sequence ID" value="REC70909.1"/>
    <property type="molecule type" value="Genomic_DNA"/>
</dbReference>
<comment type="similarity">
    <text evidence="4">Belongs to the TonB-dependent receptor family.</text>
</comment>
<dbReference type="InterPro" id="IPR036942">
    <property type="entry name" value="Beta-barrel_TonB_sf"/>
</dbReference>
<feature type="domain" description="TonB-dependent receptor-like beta-barrel" evidence="6">
    <location>
        <begin position="345"/>
        <end position="813"/>
    </location>
</feature>
<dbReference type="Gene3D" id="2.40.170.20">
    <property type="entry name" value="TonB-dependent receptor, beta-barrel domain"/>
    <property type="match status" value="1"/>
</dbReference>
<dbReference type="GO" id="GO:0009279">
    <property type="term" value="C:cell outer membrane"/>
    <property type="evidence" value="ECO:0007669"/>
    <property type="project" value="UniProtKB-SubCell"/>
</dbReference>
<evidence type="ECO:0000256" key="5">
    <source>
        <dbReference type="SAM" id="SignalP"/>
    </source>
</evidence>
<keyword evidence="5" id="KW-0732">Signal</keyword>
<dbReference type="Proteomes" id="UP000256326">
    <property type="component" value="Unassembled WGS sequence"/>
</dbReference>
<dbReference type="InterPro" id="IPR000531">
    <property type="entry name" value="Beta-barrel_TonB"/>
</dbReference>
<dbReference type="InterPro" id="IPR012910">
    <property type="entry name" value="Plug_dom"/>
</dbReference>
<reference evidence="8 9" key="1">
    <citation type="journal article" date="2006" name="Int. J. Syst. Evol. Microbiol.">
        <title>Chryseobacterium hispanicum sp. nov., isolated from the drinking water distribution system of Sevilla, Spain.</title>
        <authorList>
            <person name="Gallego V."/>
            <person name="Garcia M.T."/>
            <person name="Ventosa A."/>
        </authorList>
    </citation>
    <scope>NUCLEOTIDE SEQUENCE [LARGE SCALE GENOMIC DNA]</scope>
    <source>
        <strain evidence="8 9">KCTC 22104</strain>
    </source>
</reference>
<dbReference type="AlphaFoldDB" id="A0A3D9CYR8"/>
<keyword evidence="8" id="KW-0675">Receptor</keyword>
<dbReference type="PANTHER" id="PTHR40980">
    <property type="entry name" value="PLUG DOMAIN-CONTAINING PROTEIN"/>
    <property type="match status" value="1"/>
</dbReference>
<dbReference type="Pfam" id="PF07715">
    <property type="entry name" value="Plug"/>
    <property type="match status" value="1"/>
</dbReference>
<feature type="domain" description="TonB-dependent receptor plug" evidence="7">
    <location>
        <begin position="56"/>
        <end position="144"/>
    </location>
</feature>
<feature type="signal peptide" evidence="5">
    <location>
        <begin position="1"/>
        <end position="22"/>
    </location>
</feature>
<dbReference type="PANTHER" id="PTHR40980:SF5">
    <property type="entry name" value="TONB-DEPENDENT RECEPTOR"/>
    <property type="match status" value="1"/>
</dbReference>
<dbReference type="InterPro" id="IPR037066">
    <property type="entry name" value="Plug_dom_sf"/>
</dbReference>
<evidence type="ECO:0000256" key="3">
    <source>
        <dbReference type="ARBA" id="ARBA00023237"/>
    </source>
</evidence>
<keyword evidence="9" id="KW-1185">Reference proteome</keyword>
<evidence type="ECO:0000259" key="7">
    <source>
        <dbReference type="Pfam" id="PF07715"/>
    </source>
</evidence>